<evidence type="ECO:0000256" key="1">
    <source>
        <dbReference type="ARBA" id="ARBA00022553"/>
    </source>
</evidence>
<evidence type="ECO:0000259" key="3">
    <source>
        <dbReference type="PROSITE" id="PS51061"/>
    </source>
</evidence>
<dbReference type="PROSITE" id="PS51673">
    <property type="entry name" value="SUZ"/>
    <property type="match status" value="1"/>
</dbReference>
<evidence type="ECO:0008006" key="7">
    <source>
        <dbReference type="Google" id="ProtNLM"/>
    </source>
</evidence>
<proteinExistence type="predicted"/>
<protein>
    <recommendedName>
        <fullName evidence="7">R3H domain-containing protein</fullName>
    </recommendedName>
</protein>
<dbReference type="SUPFAM" id="SSF82708">
    <property type="entry name" value="R3H domain"/>
    <property type="match status" value="1"/>
</dbReference>
<comment type="caution">
    <text evidence="5">The sequence shown here is derived from an EMBL/GenBank/DDBJ whole genome shotgun (WGS) entry which is preliminary data.</text>
</comment>
<reference evidence="5 6" key="1">
    <citation type="submission" date="2024-04" db="EMBL/GenBank/DDBJ databases">
        <title>Genome assembly C_amara_ONT_v2.</title>
        <authorList>
            <person name="Yant L."/>
            <person name="Moore C."/>
            <person name="Slenker M."/>
        </authorList>
    </citation>
    <scope>NUCLEOTIDE SEQUENCE [LARGE SCALE GENOMIC DNA]</scope>
    <source>
        <tissue evidence="5">Leaf</tissue>
    </source>
</reference>
<dbReference type="PANTHER" id="PTHR15672">
    <property type="entry name" value="CAMP-REGULATED PHOSPHOPROTEIN 21 RELATED R3H DOMAIN CONTAINING PROTEIN"/>
    <property type="match status" value="1"/>
</dbReference>
<evidence type="ECO:0000256" key="2">
    <source>
        <dbReference type="SAM" id="MobiDB-lite"/>
    </source>
</evidence>
<dbReference type="InterPro" id="IPR051937">
    <property type="entry name" value="R3H_domain_containing"/>
</dbReference>
<dbReference type="EMBL" id="JBANAX010000161">
    <property type="protein sequence ID" value="KAL1220116.1"/>
    <property type="molecule type" value="Genomic_DNA"/>
</dbReference>
<keyword evidence="6" id="KW-1185">Reference proteome</keyword>
<evidence type="ECO:0000259" key="4">
    <source>
        <dbReference type="PROSITE" id="PS51673"/>
    </source>
</evidence>
<evidence type="ECO:0000313" key="6">
    <source>
        <dbReference type="Proteomes" id="UP001558713"/>
    </source>
</evidence>
<feature type="region of interest" description="Disordered" evidence="2">
    <location>
        <begin position="127"/>
        <end position="157"/>
    </location>
</feature>
<feature type="compositionally biased region" description="Basic and acidic residues" evidence="2">
    <location>
        <begin position="141"/>
        <end position="157"/>
    </location>
</feature>
<dbReference type="PROSITE" id="PS51061">
    <property type="entry name" value="R3H"/>
    <property type="match status" value="1"/>
</dbReference>
<dbReference type="Gene3D" id="3.30.1370.50">
    <property type="entry name" value="R3H-like domain"/>
    <property type="match status" value="1"/>
</dbReference>
<sequence>MAAETDCAVMAEKGFTVDPFLVEALQNLRHRLTILRMELDVQRFLENPDQQQFEFQHFPTSYLRLAAHRVANHYGLITSVRDGASDGNGSRILVTKSAESRFPAVRLSEIPAKQSETGKFEDMKVAIKPRPSKGSGMGAGDLEKKDGPPRSVEERKEDYDRARARIFNGLENLNCNDSSSETNPWKMNCSPSGDENQVLKNGDIEANKNHILRESIPPASRIAILRDREKERYDPDYDRSYERYIRNLPVDPNFCLAQFNIQKMGTPLYDMRFSGYSQNPNAPTSLNLGQHSVMSPYVTTGLNQPSRDVAMYMQWPNAAAVMYTHSYEHFRNAHFQAQFCPQPLNFDYMQNW</sequence>
<dbReference type="SMART" id="SM00393">
    <property type="entry name" value="R3H"/>
    <property type="match status" value="1"/>
</dbReference>
<organism evidence="5 6">
    <name type="scientific">Cardamine amara subsp. amara</name>
    <dbReference type="NCBI Taxonomy" id="228776"/>
    <lineage>
        <taxon>Eukaryota</taxon>
        <taxon>Viridiplantae</taxon>
        <taxon>Streptophyta</taxon>
        <taxon>Embryophyta</taxon>
        <taxon>Tracheophyta</taxon>
        <taxon>Spermatophyta</taxon>
        <taxon>Magnoliopsida</taxon>
        <taxon>eudicotyledons</taxon>
        <taxon>Gunneridae</taxon>
        <taxon>Pentapetalae</taxon>
        <taxon>rosids</taxon>
        <taxon>malvids</taxon>
        <taxon>Brassicales</taxon>
        <taxon>Brassicaceae</taxon>
        <taxon>Cardamineae</taxon>
        <taxon>Cardamine</taxon>
    </lineage>
</organism>
<dbReference type="InterPro" id="IPR036867">
    <property type="entry name" value="R3H_dom_sf"/>
</dbReference>
<dbReference type="Pfam" id="PF12752">
    <property type="entry name" value="SUZ"/>
    <property type="match status" value="1"/>
</dbReference>
<name>A0ABD1BSE7_CARAN</name>
<dbReference type="Proteomes" id="UP001558713">
    <property type="component" value="Unassembled WGS sequence"/>
</dbReference>
<dbReference type="CDD" id="cd02642">
    <property type="entry name" value="R3H_encore_like"/>
    <property type="match status" value="1"/>
</dbReference>
<feature type="domain" description="SUZ" evidence="4">
    <location>
        <begin position="101"/>
        <end position="171"/>
    </location>
</feature>
<feature type="domain" description="R3H" evidence="3">
    <location>
        <begin position="31"/>
        <end position="98"/>
    </location>
</feature>
<dbReference type="GO" id="GO:0003676">
    <property type="term" value="F:nucleic acid binding"/>
    <property type="evidence" value="ECO:0007669"/>
    <property type="project" value="UniProtKB-UniRule"/>
</dbReference>
<dbReference type="AlphaFoldDB" id="A0ABD1BSE7"/>
<keyword evidence="1" id="KW-0597">Phosphoprotein</keyword>
<dbReference type="InterPro" id="IPR024771">
    <property type="entry name" value="SUZ"/>
</dbReference>
<accession>A0ABD1BSE7</accession>
<evidence type="ECO:0000313" key="5">
    <source>
        <dbReference type="EMBL" id="KAL1220116.1"/>
    </source>
</evidence>
<dbReference type="Pfam" id="PF01424">
    <property type="entry name" value="R3H"/>
    <property type="match status" value="1"/>
</dbReference>
<dbReference type="InterPro" id="IPR001374">
    <property type="entry name" value="R3H_dom"/>
</dbReference>
<dbReference type="PANTHER" id="PTHR15672:SF29">
    <property type="entry name" value="EXPRESSED PROTEIN"/>
    <property type="match status" value="1"/>
</dbReference>
<gene>
    <name evidence="5" type="ORF">V5N11_035049</name>
</gene>